<reference evidence="2" key="1">
    <citation type="journal article" date="2013" name="G3 (Bethesda)">
        <title>Comparative genomics of a plant-pathogenic fungus, Pyrenophora tritici-repentis, reveals transduplication and the impact of repeat elements on pathogenicity and population divergence.</title>
        <authorList>
            <person name="Manning V.A."/>
            <person name="Pandelova I."/>
            <person name="Dhillon B."/>
            <person name="Wilhelm L.J."/>
            <person name="Goodwin S.B."/>
            <person name="Berlin A.M."/>
            <person name="Figueroa M."/>
            <person name="Freitag M."/>
            <person name="Hane J.K."/>
            <person name="Henrissat B."/>
            <person name="Holman W.H."/>
            <person name="Kodira C.D."/>
            <person name="Martin J."/>
            <person name="Oliver R.P."/>
            <person name="Robbertse B."/>
            <person name="Schackwitz W."/>
            <person name="Schwartz D.C."/>
            <person name="Spatafora J.W."/>
            <person name="Turgeon B.G."/>
            <person name="Yandava C."/>
            <person name="Young S."/>
            <person name="Zhou S."/>
            <person name="Zeng Q."/>
            <person name="Grigoriev I.V."/>
            <person name="Ma L.-J."/>
            <person name="Ciuffetti L.M."/>
        </authorList>
    </citation>
    <scope>NUCLEOTIDE SEQUENCE [LARGE SCALE GENOMIC DNA]</scope>
    <source>
        <strain evidence="2">Pt-1C-BFP</strain>
    </source>
</reference>
<dbReference type="Proteomes" id="UP000001471">
    <property type="component" value="Unassembled WGS sequence"/>
</dbReference>
<evidence type="ECO:0000313" key="1">
    <source>
        <dbReference type="EMBL" id="EDU46269.1"/>
    </source>
</evidence>
<organism evidence="1 2">
    <name type="scientific">Pyrenophora tritici-repentis (strain Pt-1C-BFP)</name>
    <name type="common">Wheat tan spot fungus</name>
    <name type="synonym">Drechslera tritici-repentis</name>
    <dbReference type="NCBI Taxonomy" id="426418"/>
    <lineage>
        <taxon>Eukaryota</taxon>
        <taxon>Fungi</taxon>
        <taxon>Dikarya</taxon>
        <taxon>Ascomycota</taxon>
        <taxon>Pezizomycotina</taxon>
        <taxon>Dothideomycetes</taxon>
        <taxon>Pleosporomycetidae</taxon>
        <taxon>Pleosporales</taxon>
        <taxon>Pleosporineae</taxon>
        <taxon>Pleosporaceae</taxon>
        <taxon>Pyrenophora</taxon>
    </lineage>
</organism>
<dbReference type="InParanoid" id="B2W1Y3"/>
<sequence>MKSYWNKVSSGGMTTIGNRVEGRSGLRTTPNWFLNFSNATRCNGFVIPSATISTVGT</sequence>
<proteinExistence type="predicted"/>
<accession>B2W1Y3</accession>
<name>B2W1Y3_PYRTR</name>
<protein>
    <submittedName>
        <fullName evidence="1">Uncharacterized protein</fullName>
    </submittedName>
</protein>
<dbReference type="EMBL" id="DS231617">
    <property type="protein sequence ID" value="EDU46269.1"/>
    <property type="molecule type" value="Genomic_DNA"/>
</dbReference>
<evidence type="ECO:0000313" key="2">
    <source>
        <dbReference type="Proteomes" id="UP000001471"/>
    </source>
</evidence>
<dbReference type="HOGENOM" id="CLU_2997528_0_0_1"/>
<dbReference type="AlphaFoldDB" id="B2W1Y3"/>
<gene>
    <name evidence="1" type="ORF">PTRG_03431</name>
</gene>